<gene>
    <name evidence="10" type="ORF">GCM10007094_22900</name>
</gene>
<evidence type="ECO:0000259" key="9">
    <source>
        <dbReference type="Pfam" id="PF02384"/>
    </source>
</evidence>
<evidence type="ECO:0000256" key="6">
    <source>
        <dbReference type="ARBA" id="ARBA00022747"/>
    </source>
</evidence>
<dbReference type="PROSITE" id="PS00092">
    <property type="entry name" value="N6_MTASE"/>
    <property type="match status" value="1"/>
</dbReference>
<dbReference type="EC" id="2.1.1.72" evidence="2"/>
<evidence type="ECO:0000256" key="4">
    <source>
        <dbReference type="ARBA" id="ARBA00022679"/>
    </source>
</evidence>
<dbReference type="InterPro" id="IPR003356">
    <property type="entry name" value="DNA_methylase_A-5"/>
</dbReference>
<evidence type="ECO:0000256" key="1">
    <source>
        <dbReference type="ARBA" id="ARBA00006594"/>
    </source>
</evidence>
<feature type="region of interest" description="Disordered" evidence="8">
    <location>
        <begin position="220"/>
        <end position="252"/>
    </location>
</feature>
<dbReference type="PANTHER" id="PTHR42933:SF3">
    <property type="entry name" value="TYPE I RESTRICTION ENZYME MJAVIII METHYLASE SUBUNIT"/>
    <property type="match status" value="1"/>
</dbReference>
<dbReference type="InterPro" id="IPR051537">
    <property type="entry name" value="DNA_Adenine_Mtase"/>
</dbReference>
<dbReference type="Gene3D" id="3.40.50.150">
    <property type="entry name" value="Vaccinia Virus protein VP39"/>
    <property type="match status" value="1"/>
</dbReference>
<protein>
    <recommendedName>
        <fullName evidence="2">site-specific DNA-methyltransferase (adenine-specific)</fullName>
        <ecNumber evidence="2">2.1.1.72</ecNumber>
    </recommendedName>
</protein>
<reference evidence="11" key="1">
    <citation type="journal article" date="2019" name="Int. J. Syst. Evol. Microbiol.">
        <title>The Global Catalogue of Microorganisms (GCM) 10K type strain sequencing project: providing services to taxonomists for standard genome sequencing and annotation.</title>
        <authorList>
            <consortium name="The Broad Institute Genomics Platform"/>
            <consortium name="The Broad Institute Genome Sequencing Center for Infectious Disease"/>
            <person name="Wu L."/>
            <person name="Ma J."/>
        </authorList>
    </citation>
    <scope>NUCLEOTIDE SEQUENCE [LARGE SCALE GENOMIC DNA]</scope>
    <source>
        <strain evidence="11">KCTC 12861</strain>
    </source>
</reference>
<comment type="caution">
    <text evidence="10">The sequence shown here is derived from an EMBL/GenBank/DDBJ whole genome shotgun (WGS) entry which is preliminary data.</text>
</comment>
<evidence type="ECO:0000256" key="2">
    <source>
        <dbReference type="ARBA" id="ARBA00011900"/>
    </source>
</evidence>
<keyword evidence="4" id="KW-0808">Transferase</keyword>
<keyword evidence="3" id="KW-0489">Methyltransferase</keyword>
<dbReference type="Pfam" id="PF02384">
    <property type="entry name" value="N6_Mtase"/>
    <property type="match status" value="1"/>
</dbReference>
<name>A0ABQ3ECD9_9HYPH</name>
<dbReference type="SUPFAM" id="SSF53335">
    <property type="entry name" value="S-adenosyl-L-methionine-dependent methyltransferases"/>
    <property type="match status" value="1"/>
</dbReference>
<proteinExistence type="inferred from homology"/>
<keyword evidence="11" id="KW-1185">Reference proteome</keyword>
<evidence type="ECO:0000313" key="11">
    <source>
        <dbReference type="Proteomes" id="UP000637980"/>
    </source>
</evidence>
<evidence type="ECO:0000256" key="7">
    <source>
        <dbReference type="ARBA" id="ARBA00047942"/>
    </source>
</evidence>
<comment type="similarity">
    <text evidence="1">Belongs to the N(4)/N(6)-methyltransferase family.</text>
</comment>
<evidence type="ECO:0000256" key="8">
    <source>
        <dbReference type="SAM" id="MobiDB-lite"/>
    </source>
</evidence>
<dbReference type="InterPro" id="IPR002052">
    <property type="entry name" value="DNA_methylase_N6_adenine_CS"/>
</dbReference>
<evidence type="ECO:0000256" key="5">
    <source>
        <dbReference type="ARBA" id="ARBA00022691"/>
    </source>
</evidence>
<keyword evidence="6" id="KW-0680">Restriction system</keyword>
<comment type="catalytic activity">
    <reaction evidence="7">
        <text>a 2'-deoxyadenosine in DNA + S-adenosyl-L-methionine = an N(6)-methyl-2'-deoxyadenosine in DNA + S-adenosyl-L-homocysteine + H(+)</text>
        <dbReference type="Rhea" id="RHEA:15197"/>
        <dbReference type="Rhea" id="RHEA-COMP:12418"/>
        <dbReference type="Rhea" id="RHEA-COMP:12419"/>
        <dbReference type="ChEBI" id="CHEBI:15378"/>
        <dbReference type="ChEBI" id="CHEBI:57856"/>
        <dbReference type="ChEBI" id="CHEBI:59789"/>
        <dbReference type="ChEBI" id="CHEBI:90615"/>
        <dbReference type="ChEBI" id="CHEBI:90616"/>
        <dbReference type="EC" id="2.1.1.72"/>
    </reaction>
</comment>
<dbReference type="EMBL" id="BMXE01000003">
    <property type="protein sequence ID" value="GHB33283.1"/>
    <property type="molecule type" value="Genomic_DNA"/>
</dbReference>
<dbReference type="PANTHER" id="PTHR42933">
    <property type="entry name" value="SLR6095 PROTEIN"/>
    <property type="match status" value="1"/>
</dbReference>
<evidence type="ECO:0000256" key="3">
    <source>
        <dbReference type="ARBA" id="ARBA00022603"/>
    </source>
</evidence>
<keyword evidence="5" id="KW-0949">S-adenosyl-L-methionine</keyword>
<accession>A0ABQ3ECD9</accession>
<evidence type="ECO:0000313" key="10">
    <source>
        <dbReference type="EMBL" id="GHB33283.1"/>
    </source>
</evidence>
<dbReference type="InterPro" id="IPR029063">
    <property type="entry name" value="SAM-dependent_MTases_sf"/>
</dbReference>
<feature type="domain" description="DNA methylase adenine-specific" evidence="9">
    <location>
        <begin position="2"/>
        <end position="223"/>
    </location>
</feature>
<sequence length="436" mass="48871">MIANINMLLHRETDFQVAWGDTIRLPMLLEARDQLRKFDVVISNPPWSMPNWGSDQVQFDQFDRFHRGLPPKNYSNFAFISHMVETLKEDTGRMAVVVPHGVLFRSRVEQKIRKALIKENLLEAIIGLPSNLHQNTAIPTAILIFKKNKSDRNLLFIDAANEFVSVSRKKTLGANNIQEIVNAYEARKEIEHFAHLATLDEVEENEYDLSIKRYINSVEREEDHEPGNATQRTNLASSLNPSDRKAEETNPLSTRQFIKSSVPISYVSSTKRTEKITLESIAVPLWEYSNRNSLSADFATAVQNLELPANIRRLVVGEDWLQALTEDWLNPEDAETVLPTLSNAINEQYGIAYYGSLKNASVDDIKAISDLVIVTIQTGTRKMVLGAFTLGCSVMIVTASPTIGSAIGESGAKIIEALTDKIVTAIETESQKLEDS</sequence>
<dbReference type="Proteomes" id="UP000637980">
    <property type="component" value="Unassembled WGS sequence"/>
</dbReference>
<feature type="compositionally biased region" description="Polar residues" evidence="8">
    <location>
        <begin position="228"/>
        <end position="241"/>
    </location>
</feature>
<organism evidence="10 11">
    <name type="scientific">Pseudovibrio japonicus</name>
    <dbReference type="NCBI Taxonomy" id="366534"/>
    <lineage>
        <taxon>Bacteria</taxon>
        <taxon>Pseudomonadati</taxon>
        <taxon>Pseudomonadota</taxon>
        <taxon>Alphaproteobacteria</taxon>
        <taxon>Hyphomicrobiales</taxon>
        <taxon>Stappiaceae</taxon>
        <taxon>Pseudovibrio</taxon>
    </lineage>
</organism>